<feature type="compositionally biased region" description="Basic residues" evidence="3">
    <location>
        <begin position="37"/>
        <end position="47"/>
    </location>
</feature>
<name>M8A1C5_TRIUA</name>
<dbReference type="CDD" id="cd00590">
    <property type="entry name" value="RRM_SF"/>
    <property type="match status" value="1"/>
</dbReference>
<dbReference type="OMA" id="VNNIHQV"/>
<dbReference type="SMART" id="SM00360">
    <property type="entry name" value="RRM"/>
    <property type="match status" value="1"/>
</dbReference>
<dbReference type="PANTHER" id="PTHR10693">
    <property type="entry name" value="RAS GTPASE-ACTIVATING PROTEIN-BINDING PROTEIN"/>
    <property type="match status" value="1"/>
</dbReference>
<dbReference type="Gene3D" id="3.10.450.50">
    <property type="match status" value="1"/>
</dbReference>
<dbReference type="Gene3D" id="3.30.70.330">
    <property type="match status" value="1"/>
</dbReference>
<dbReference type="InterPro" id="IPR039539">
    <property type="entry name" value="Ras_GTPase_bind_prot"/>
</dbReference>
<feature type="region of interest" description="Disordered" evidence="3">
    <location>
        <begin position="527"/>
        <end position="619"/>
    </location>
</feature>
<dbReference type="InterPro" id="IPR012677">
    <property type="entry name" value="Nucleotide-bd_a/b_plait_sf"/>
</dbReference>
<organism evidence="4">
    <name type="scientific">Triticum urartu</name>
    <name type="common">Red wild einkorn</name>
    <name type="synonym">Crithodium urartu</name>
    <dbReference type="NCBI Taxonomy" id="4572"/>
    <lineage>
        <taxon>Eukaryota</taxon>
        <taxon>Viridiplantae</taxon>
        <taxon>Streptophyta</taxon>
        <taxon>Embryophyta</taxon>
        <taxon>Tracheophyta</taxon>
        <taxon>Spermatophyta</taxon>
        <taxon>Magnoliopsida</taxon>
        <taxon>Liliopsida</taxon>
        <taxon>Poales</taxon>
        <taxon>Poaceae</taxon>
        <taxon>BOP clade</taxon>
        <taxon>Pooideae</taxon>
        <taxon>Triticodae</taxon>
        <taxon>Triticeae</taxon>
        <taxon>Triticinae</taxon>
        <taxon>Triticum</taxon>
    </lineage>
</organism>
<feature type="compositionally biased region" description="Gly residues" evidence="3">
    <location>
        <begin position="107"/>
        <end position="116"/>
    </location>
</feature>
<feature type="compositionally biased region" description="Basic and acidic residues" evidence="3">
    <location>
        <begin position="1"/>
        <end position="23"/>
    </location>
</feature>
<evidence type="ECO:0000313" key="4">
    <source>
        <dbReference type="EMBL" id="EMS54179.1"/>
    </source>
</evidence>
<gene>
    <name evidence="4" type="ORF">TRIUR3_18851</name>
</gene>
<dbReference type="SUPFAM" id="SSF54427">
    <property type="entry name" value="NTF2-like"/>
    <property type="match status" value="1"/>
</dbReference>
<dbReference type="PROSITE" id="PS50177">
    <property type="entry name" value="NTF2_DOMAIN"/>
    <property type="match status" value="1"/>
</dbReference>
<feature type="compositionally biased region" description="Gly residues" evidence="3">
    <location>
        <begin position="583"/>
        <end position="598"/>
    </location>
</feature>
<feature type="region of interest" description="Disordered" evidence="3">
    <location>
        <begin position="316"/>
        <end position="351"/>
    </location>
</feature>
<evidence type="ECO:0000256" key="3">
    <source>
        <dbReference type="SAM" id="MobiDB-lite"/>
    </source>
</evidence>
<dbReference type="InterPro" id="IPR032710">
    <property type="entry name" value="NTF2-like_dom_sf"/>
</dbReference>
<feature type="compositionally biased region" description="Low complexity" evidence="3">
    <location>
        <begin position="536"/>
        <end position="547"/>
    </location>
</feature>
<dbReference type="AlphaFoldDB" id="M8A1C5"/>
<dbReference type="CDD" id="cd00780">
    <property type="entry name" value="NTF2"/>
    <property type="match status" value="1"/>
</dbReference>
<dbReference type="Pfam" id="PF00076">
    <property type="entry name" value="RRM_1"/>
    <property type="match status" value="1"/>
</dbReference>
<dbReference type="GO" id="GO:0003729">
    <property type="term" value="F:mRNA binding"/>
    <property type="evidence" value="ECO:0007669"/>
    <property type="project" value="TreeGrafter"/>
</dbReference>
<dbReference type="InterPro" id="IPR018222">
    <property type="entry name" value="Nuclear_transport_factor_2_euk"/>
</dbReference>
<dbReference type="eggNOG" id="KOG0116">
    <property type="taxonomic scope" value="Eukaryota"/>
</dbReference>
<reference evidence="4" key="1">
    <citation type="journal article" date="2013" name="Nature">
        <title>Draft genome of the wheat A-genome progenitor Triticum urartu.</title>
        <authorList>
            <person name="Ling H.Q."/>
            <person name="Zhao S."/>
            <person name="Liu D."/>
            <person name="Wang J."/>
            <person name="Sun H."/>
            <person name="Zhang C."/>
            <person name="Fan H."/>
            <person name="Li D."/>
            <person name="Dong L."/>
            <person name="Tao Y."/>
            <person name="Gao C."/>
            <person name="Wu H."/>
            <person name="Li Y."/>
            <person name="Cui Y."/>
            <person name="Guo X."/>
            <person name="Zheng S."/>
            <person name="Wang B."/>
            <person name="Yu K."/>
            <person name="Liang Q."/>
            <person name="Yang W."/>
            <person name="Lou X."/>
            <person name="Chen J."/>
            <person name="Feng M."/>
            <person name="Jian J."/>
            <person name="Zhang X."/>
            <person name="Luo G."/>
            <person name="Jiang Y."/>
            <person name="Liu J."/>
            <person name="Wang Z."/>
            <person name="Sha Y."/>
            <person name="Zhang B."/>
            <person name="Wu H."/>
            <person name="Tang D."/>
            <person name="Shen Q."/>
            <person name="Xue P."/>
            <person name="Zou S."/>
            <person name="Wang X."/>
            <person name="Liu X."/>
            <person name="Wang F."/>
            <person name="Yang Y."/>
            <person name="An X."/>
            <person name="Dong Z."/>
            <person name="Zhang K."/>
            <person name="Zhang X."/>
            <person name="Luo M.C."/>
            <person name="Dvorak J."/>
            <person name="Tong Y."/>
            <person name="Wang J."/>
            <person name="Yang H."/>
            <person name="Li Z."/>
            <person name="Wang D."/>
            <person name="Zhang A."/>
            <person name="Wang J."/>
        </authorList>
    </citation>
    <scope>NUCLEOTIDE SEQUENCE</scope>
</reference>
<evidence type="ECO:0000256" key="1">
    <source>
        <dbReference type="ARBA" id="ARBA00022884"/>
    </source>
</evidence>
<dbReference type="Pfam" id="PF02136">
    <property type="entry name" value="NTF2"/>
    <property type="match status" value="1"/>
</dbReference>
<sequence>MDLARRRGTESVRPELRQRRSREAAPQQEVGSAGAVKRPRRGRTLGRRRWDSRVAAMGVESEELSLLPASMTALERRARGAGMGALVETGGGAQGRWGSQRGEEGTVPGGEGGSGVRGNPKATVGVYMEEGHAEGRETWPHGGHVHMYPMRPPLFTEVGNAFVQQYYNILHQSPELVFRFYQEASRIGRPATTGADMDTVTTMEAINEKIMSMDIARAEIRGVDAQESLCGGVTVLVTGHLTGKDDVCREFAQSFFLAPQEKGYFVLNDILRYVGQGEADPSLPPPQQQPPAPELDAVVAPAAALANGTVALVESVPREQEASPQPEPDLSESVPHTNEDEDPKEEVYNPPNDVEVPVVEETPVPEVIDEVPNNVAASIPVSAPPVPHEEAPKKSYASIVKVMKAVLPPNSAVPYRPAPPKPEKQAPAPALSVAVDPPTFSPNPESSNIQDPEVDALAVYVKNLPLHATPSQLEEEFKRFGTIKHDGIQVRSHKIQGFCYGFIEFEDASSVQSALAASPVTIDDRPCHVEEKRTPGSRGSSRGRFPPGRGGNFRGEGMRGRGSYPGGRGYGRGEYNNYRSDFGGRGGGRGGSGRGGDVGYQRVDHSGTGGRGGARAAAK</sequence>
<dbReference type="InterPro" id="IPR002075">
    <property type="entry name" value="NTF2_dom"/>
</dbReference>
<dbReference type="EMBL" id="KD185287">
    <property type="protein sequence ID" value="EMS54179.1"/>
    <property type="molecule type" value="Genomic_DNA"/>
</dbReference>
<feature type="compositionally biased region" description="Gly residues" evidence="3">
    <location>
        <begin position="563"/>
        <end position="572"/>
    </location>
</feature>
<dbReference type="PROSITE" id="PS50102">
    <property type="entry name" value="RRM"/>
    <property type="match status" value="1"/>
</dbReference>
<accession>M8A1C5</accession>
<feature type="region of interest" description="Disordered" evidence="3">
    <location>
        <begin position="416"/>
        <end position="449"/>
    </location>
</feature>
<dbReference type="SUPFAM" id="SSF54928">
    <property type="entry name" value="RNA-binding domain, RBD"/>
    <property type="match status" value="1"/>
</dbReference>
<dbReference type="FunFam" id="3.10.450.50:FF:000003">
    <property type="entry name" value="Nuclear transport factor 2 family protein"/>
    <property type="match status" value="1"/>
</dbReference>
<feature type="region of interest" description="Disordered" evidence="3">
    <location>
        <begin position="1"/>
        <end position="49"/>
    </location>
</feature>
<proteinExistence type="predicted"/>
<keyword evidence="1 2" id="KW-0694">RNA-binding</keyword>
<dbReference type="PANTHER" id="PTHR10693:SF82">
    <property type="entry name" value="OS04G0372800 PROTEIN"/>
    <property type="match status" value="1"/>
</dbReference>
<dbReference type="InterPro" id="IPR000504">
    <property type="entry name" value="RRM_dom"/>
</dbReference>
<evidence type="ECO:0000256" key="2">
    <source>
        <dbReference type="PROSITE-ProRule" id="PRU00176"/>
    </source>
</evidence>
<protein>
    <submittedName>
        <fullName evidence="4">Putative G3BP-like protein</fullName>
    </submittedName>
</protein>
<dbReference type="GO" id="GO:0005829">
    <property type="term" value="C:cytosol"/>
    <property type="evidence" value="ECO:0007669"/>
    <property type="project" value="TreeGrafter"/>
</dbReference>
<dbReference type="FunFam" id="3.30.70.330:FF:000610">
    <property type="entry name" value="Putative G3BP-like protein"/>
    <property type="match status" value="1"/>
</dbReference>
<dbReference type="STRING" id="4572.M8A1C5"/>
<dbReference type="InterPro" id="IPR035979">
    <property type="entry name" value="RBD_domain_sf"/>
</dbReference>
<dbReference type="GO" id="GO:1990904">
    <property type="term" value="C:ribonucleoprotein complex"/>
    <property type="evidence" value="ECO:0007669"/>
    <property type="project" value="TreeGrafter"/>
</dbReference>
<feature type="region of interest" description="Disordered" evidence="3">
    <location>
        <begin position="85"/>
        <end position="121"/>
    </location>
</feature>